<sequence length="833" mass="96213">MKQDSHFTWSFDHVVYKDLKEKSIELYGYVVSPEDIQFEIYVNHVYVGFDATIEPKIDLENAYSFAITIPLSRDPHDLKVIVKNDHYMEQILDIHQKEIDKMTIHEDIFIHLEKYVYNDENQASGYAYSTRGHNISVKVLDGATEISSSLKRTPRVDLVNNHIVSSKQMDSGFFLTFKGEKNKKYTLVFDDGVSTKEVTIKKEIKPKTIKILAPASIMRVYKYIQTYGIAKPFVYIKERGLKHAIKKFLKDRDDVNYDTWLKGHLPDEETLEKQREHVFDNSPKISLIVATYNTPLTFLKDMIESVENQTYQNFELCIADGSDNKDVKDYIESHHYEKIKYTYLNGNQGISENMNAAMKLATGDYIGFFDHDDLLTPNALYEMVNLINKHPDAQMIYSDEDKVDEEGTHFFNPNFKPDFNFDLLTSVNYICHFLVVKKTVIDTIGAFDHNYDGAQDYDFVLRCVAHLKPEEIYHIPKILYHWRFHEQSTAANAESKTWAFDAGKRALENFYASKGIKATVEMGRAMGLYRTHYEVEGQPLVSIIIPNKDHLEDLKRCIDSLLSATYKAIEIIIVENNSTSPEVFDYYETLTSQYEFIKVVTWEKPFNYSAINNYGESFAQGDYILLLNNDTQVITPNFLEEMLGICQREDVGAVGAQLIYPDHTIQHAGVVLGIEGMAGHVFLNHPQDDLGYFGYIQSVRDYSAVTAACMLVKKSVYDEVGGLSEDLQVAFNDIEFCLRIIHASYRIVYTPYARLYHFESKSRGEENNPEKVKRFNSEVTYLLNKWGDFIMNGDPAYNPNLSLVYKNDYHLKANPDENELEWFLSQHGYHKDS</sequence>
<name>A0A3G9J9Q6_9FIRM</name>
<keyword evidence="2" id="KW-0808">Transferase</keyword>
<dbReference type="AlphaFoldDB" id="A0A3G9J9Q6"/>
<dbReference type="InterPro" id="IPR001173">
    <property type="entry name" value="Glyco_trans_2-like"/>
</dbReference>
<evidence type="ECO:0000313" key="2">
    <source>
        <dbReference type="EMBL" id="BBH27296.1"/>
    </source>
</evidence>
<dbReference type="SUPFAM" id="SSF53448">
    <property type="entry name" value="Nucleotide-diphospho-sugar transferases"/>
    <property type="match status" value="2"/>
</dbReference>
<organism evidence="2 3">
    <name type="scientific">Intestinibaculum porci</name>
    <dbReference type="NCBI Taxonomy" id="2487118"/>
    <lineage>
        <taxon>Bacteria</taxon>
        <taxon>Bacillati</taxon>
        <taxon>Bacillota</taxon>
        <taxon>Erysipelotrichia</taxon>
        <taxon>Erysipelotrichales</taxon>
        <taxon>Erysipelotrichaceae</taxon>
        <taxon>Intestinibaculum</taxon>
    </lineage>
</organism>
<dbReference type="CDD" id="cd04186">
    <property type="entry name" value="GT_2_like_c"/>
    <property type="match status" value="1"/>
</dbReference>
<keyword evidence="3" id="KW-1185">Reference proteome</keyword>
<dbReference type="PANTHER" id="PTHR43179:SF7">
    <property type="entry name" value="RHAMNOSYLTRANSFERASE WBBL"/>
    <property type="match status" value="1"/>
</dbReference>
<dbReference type="GO" id="GO:0016757">
    <property type="term" value="F:glycosyltransferase activity"/>
    <property type="evidence" value="ECO:0007669"/>
    <property type="project" value="UniProtKB-KW"/>
</dbReference>
<evidence type="ECO:0000313" key="3">
    <source>
        <dbReference type="Proteomes" id="UP000268059"/>
    </source>
</evidence>
<dbReference type="CDD" id="cd04184">
    <property type="entry name" value="GT2_RfbC_Mx_like"/>
    <property type="match status" value="1"/>
</dbReference>
<dbReference type="EMBL" id="AP019309">
    <property type="protein sequence ID" value="BBH27296.1"/>
    <property type="molecule type" value="Genomic_DNA"/>
</dbReference>
<dbReference type="Proteomes" id="UP000268059">
    <property type="component" value="Chromosome"/>
</dbReference>
<reference evidence="2 3" key="1">
    <citation type="submission" date="2018-11" db="EMBL/GenBank/DDBJ databases">
        <title>Novel Erysipelotrichaceae bacterium isolated from small intestine of a swine.</title>
        <authorList>
            <person name="Kim J.S."/>
            <person name="Choe H."/>
            <person name="Lee Y.R."/>
            <person name="Kim K.M."/>
            <person name="Park D.S."/>
        </authorList>
    </citation>
    <scope>NUCLEOTIDE SEQUENCE [LARGE SCALE GENOMIC DNA]</scope>
    <source>
        <strain evidence="2 3">SG0102</strain>
    </source>
</reference>
<proteinExistence type="predicted"/>
<protein>
    <submittedName>
        <fullName evidence="2">Glycosyl transferase family 2</fullName>
    </submittedName>
</protein>
<feature type="domain" description="Glycosyltransferase 2-like" evidence="1">
    <location>
        <begin position="542"/>
        <end position="662"/>
    </location>
</feature>
<dbReference type="PANTHER" id="PTHR43179">
    <property type="entry name" value="RHAMNOSYLTRANSFERASE WBBL"/>
    <property type="match status" value="1"/>
</dbReference>
<dbReference type="Gene3D" id="3.90.550.10">
    <property type="entry name" value="Spore Coat Polysaccharide Biosynthesis Protein SpsA, Chain A"/>
    <property type="match status" value="2"/>
</dbReference>
<evidence type="ECO:0000259" key="1">
    <source>
        <dbReference type="Pfam" id="PF00535"/>
    </source>
</evidence>
<gene>
    <name evidence="2" type="ORF">SG0102_22300</name>
</gene>
<feature type="domain" description="Glycosyltransferase 2-like" evidence="1">
    <location>
        <begin position="286"/>
        <end position="444"/>
    </location>
</feature>
<accession>A0A3G9J9Q6</accession>
<dbReference type="InParanoid" id="A0A3G9J9Q6"/>
<dbReference type="Pfam" id="PF00535">
    <property type="entry name" value="Glycos_transf_2"/>
    <property type="match status" value="2"/>
</dbReference>
<dbReference type="KEGG" id="ebm:SG0102_22300"/>
<dbReference type="InterPro" id="IPR029044">
    <property type="entry name" value="Nucleotide-diphossugar_trans"/>
</dbReference>
<dbReference type="RefSeq" id="WP_162300204.1">
    <property type="nucleotide sequence ID" value="NZ_AP019309.1"/>
</dbReference>